<evidence type="ECO:0000256" key="6">
    <source>
        <dbReference type="ARBA" id="ARBA00023002"/>
    </source>
</evidence>
<keyword evidence="6" id="KW-0560">Oxidoreductase</keyword>
<dbReference type="SUPFAM" id="SSF51412">
    <property type="entry name" value="Inosine monophosphate dehydrogenase (IMPDH)"/>
    <property type="match status" value="1"/>
</dbReference>
<keyword evidence="4" id="KW-0285">Flavoprotein</keyword>
<dbReference type="EMBL" id="FMAC01000001">
    <property type="protein sequence ID" value="SCB12129.1"/>
    <property type="molecule type" value="Genomic_DNA"/>
</dbReference>
<sequence>MSALTDSNLFQQLGLKHPLIVAPMAGGPSSAELAAAASAAGALGAMGGAYSNAAAIETFATQVRQRTDKPFSINLFIPHSIPEVAADRVERAVEATARYRQELELPSPQLALPYEEDFDAQFEAVLRLKPACFSFVFGLLPADHVREAKRAGIPLIGTATTLEEARALEESGVDAITLQGYEAGGHRGIFDAKAEDPEIDLRDLLAQCVGTIRVPLIAAGGIMTSGDIRAALQAGAQAVQMGTAFLACTEAGTSAPYRKKLLEMPERRTRTTRAFSGRFARGIENRFMDEMDGKPEAILPFPAQNKFTRDIRGASTAKGSPDFLSLWSGAGKGELWQGSAAGLIGRLFAE</sequence>
<dbReference type="AlphaFoldDB" id="A0A1C3U9I0"/>
<keyword evidence="7 10" id="KW-0503">Monooxygenase</keyword>
<evidence type="ECO:0000313" key="11">
    <source>
        <dbReference type="Proteomes" id="UP000186228"/>
    </source>
</evidence>
<accession>A0A1C3U9I0</accession>
<evidence type="ECO:0000256" key="7">
    <source>
        <dbReference type="ARBA" id="ARBA00023033"/>
    </source>
</evidence>
<evidence type="ECO:0000256" key="2">
    <source>
        <dbReference type="ARBA" id="ARBA00009881"/>
    </source>
</evidence>
<dbReference type="GO" id="GO:0009636">
    <property type="term" value="P:response to toxic substance"/>
    <property type="evidence" value="ECO:0007669"/>
    <property type="project" value="UniProtKB-KW"/>
</dbReference>
<comment type="cofactor">
    <cofactor evidence="1">
        <name>FMN</name>
        <dbReference type="ChEBI" id="CHEBI:58210"/>
    </cofactor>
</comment>
<protein>
    <recommendedName>
        <fullName evidence="8">Propionate 3-nitronate monooxygenase</fullName>
    </recommendedName>
</protein>
<name>A0A1C3U9I0_9HYPH</name>
<dbReference type="CDD" id="cd04730">
    <property type="entry name" value="NPD_like"/>
    <property type="match status" value="1"/>
</dbReference>
<reference evidence="11" key="1">
    <citation type="submission" date="2016-08" db="EMBL/GenBank/DDBJ databases">
        <authorList>
            <person name="Varghese N."/>
            <person name="Submissions Spin"/>
        </authorList>
    </citation>
    <scope>NUCLEOTIDE SEQUENCE [LARGE SCALE GENOMIC DNA]</scope>
    <source>
        <strain evidence="11">CCBAU 57015</strain>
    </source>
</reference>
<dbReference type="InterPro" id="IPR004136">
    <property type="entry name" value="NMO"/>
</dbReference>
<keyword evidence="11" id="KW-1185">Reference proteome</keyword>
<evidence type="ECO:0000256" key="9">
    <source>
        <dbReference type="ARBA" id="ARBA00049401"/>
    </source>
</evidence>
<gene>
    <name evidence="10" type="ORF">GA0061100_1011046</name>
</gene>
<dbReference type="PANTHER" id="PTHR42747">
    <property type="entry name" value="NITRONATE MONOOXYGENASE-RELATED"/>
    <property type="match status" value="1"/>
</dbReference>
<dbReference type="RefSeq" id="WP_075851602.1">
    <property type="nucleotide sequence ID" value="NZ_FMAC01000001.1"/>
</dbReference>
<evidence type="ECO:0000256" key="8">
    <source>
        <dbReference type="ARBA" id="ARBA00031155"/>
    </source>
</evidence>
<keyword evidence="5" id="KW-0288">FMN</keyword>
<dbReference type="Gene3D" id="3.20.20.70">
    <property type="entry name" value="Aldolase class I"/>
    <property type="match status" value="1"/>
</dbReference>
<organism evidence="10 11">
    <name type="scientific">Rhizobium hainanense</name>
    <dbReference type="NCBI Taxonomy" id="52131"/>
    <lineage>
        <taxon>Bacteria</taxon>
        <taxon>Pseudomonadati</taxon>
        <taxon>Pseudomonadota</taxon>
        <taxon>Alphaproteobacteria</taxon>
        <taxon>Hyphomicrobiales</taxon>
        <taxon>Rhizobiaceae</taxon>
        <taxon>Rhizobium/Agrobacterium group</taxon>
        <taxon>Rhizobium</taxon>
    </lineage>
</organism>
<dbReference type="OrthoDB" id="9778912at2"/>
<dbReference type="SMART" id="SM01240">
    <property type="entry name" value="IMPDH"/>
    <property type="match status" value="1"/>
</dbReference>
<proteinExistence type="inferred from homology"/>
<dbReference type="GO" id="GO:0018580">
    <property type="term" value="F:nitronate monooxygenase activity"/>
    <property type="evidence" value="ECO:0007669"/>
    <property type="project" value="InterPro"/>
</dbReference>
<comment type="similarity">
    <text evidence="2">Belongs to the nitronate monooxygenase family. NMO class I subfamily.</text>
</comment>
<dbReference type="Pfam" id="PF03060">
    <property type="entry name" value="NMO"/>
    <property type="match status" value="1"/>
</dbReference>
<dbReference type="InterPro" id="IPR013785">
    <property type="entry name" value="Aldolase_TIM"/>
</dbReference>
<evidence type="ECO:0000256" key="5">
    <source>
        <dbReference type="ARBA" id="ARBA00022643"/>
    </source>
</evidence>
<comment type="catalytic activity">
    <reaction evidence="9">
        <text>3 propionate 3-nitronate + 3 O2 + H2O = 3 3-oxopropanoate + 2 nitrate + nitrite + H2O2 + 3 H(+)</text>
        <dbReference type="Rhea" id="RHEA:57332"/>
        <dbReference type="ChEBI" id="CHEBI:15377"/>
        <dbReference type="ChEBI" id="CHEBI:15378"/>
        <dbReference type="ChEBI" id="CHEBI:15379"/>
        <dbReference type="ChEBI" id="CHEBI:16240"/>
        <dbReference type="ChEBI" id="CHEBI:16301"/>
        <dbReference type="ChEBI" id="CHEBI:17632"/>
        <dbReference type="ChEBI" id="CHEBI:33190"/>
        <dbReference type="ChEBI" id="CHEBI:136067"/>
    </reaction>
</comment>
<keyword evidence="3" id="KW-0216">Detoxification</keyword>
<dbReference type="PANTHER" id="PTHR42747:SF3">
    <property type="entry name" value="NITRONATE MONOOXYGENASE-RELATED"/>
    <property type="match status" value="1"/>
</dbReference>
<evidence type="ECO:0000256" key="4">
    <source>
        <dbReference type="ARBA" id="ARBA00022630"/>
    </source>
</evidence>
<evidence type="ECO:0000256" key="1">
    <source>
        <dbReference type="ARBA" id="ARBA00001917"/>
    </source>
</evidence>
<dbReference type="Proteomes" id="UP000186228">
    <property type="component" value="Unassembled WGS sequence"/>
</dbReference>
<evidence type="ECO:0000256" key="3">
    <source>
        <dbReference type="ARBA" id="ARBA00022575"/>
    </source>
</evidence>
<dbReference type="STRING" id="52131.GA0061100_1011046"/>
<evidence type="ECO:0000313" key="10">
    <source>
        <dbReference type="EMBL" id="SCB12129.1"/>
    </source>
</evidence>